<evidence type="ECO:0000313" key="2">
    <source>
        <dbReference type="Proteomes" id="UP000789901"/>
    </source>
</evidence>
<dbReference type="Proteomes" id="UP000789901">
    <property type="component" value="Unassembled WGS sequence"/>
</dbReference>
<sequence length="52" mass="5884">MPRPSKRQLQARKANQFSVNVVLAIDMIEQICDISTISVALARLPRPFPYIS</sequence>
<accession>A0ABN7WH43</accession>
<evidence type="ECO:0000313" key="1">
    <source>
        <dbReference type="EMBL" id="CAG8832244.1"/>
    </source>
</evidence>
<organism evidence="1 2">
    <name type="scientific">Gigaspora margarita</name>
    <dbReference type="NCBI Taxonomy" id="4874"/>
    <lineage>
        <taxon>Eukaryota</taxon>
        <taxon>Fungi</taxon>
        <taxon>Fungi incertae sedis</taxon>
        <taxon>Mucoromycota</taxon>
        <taxon>Glomeromycotina</taxon>
        <taxon>Glomeromycetes</taxon>
        <taxon>Diversisporales</taxon>
        <taxon>Gigasporaceae</taxon>
        <taxon>Gigaspora</taxon>
    </lineage>
</organism>
<gene>
    <name evidence="1" type="ORF">GMARGA_LOCUS30968</name>
</gene>
<protein>
    <submittedName>
        <fullName evidence="1">13644_t:CDS:1</fullName>
    </submittedName>
</protein>
<dbReference type="EMBL" id="CAJVQB010044977">
    <property type="protein sequence ID" value="CAG8832244.1"/>
    <property type="molecule type" value="Genomic_DNA"/>
</dbReference>
<name>A0ABN7WH43_GIGMA</name>
<reference evidence="1 2" key="1">
    <citation type="submission" date="2021-06" db="EMBL/GenBank/DDBJ databases">
        <authorList>
            <person name="Kallberg Y."/>
            <person name="Tangrot J."/>
            <person name="Rosling A."/>
        </authorList>
    </citation>
    <scope>NUCLEOTIDE SEQUENCE [LARGE SCALE GENOMIC DNA]</scope>
    <source>
        <strain evidence="1 2">120-4 pot B 10/14</strain>
    </source>
</reference>
<comment type="caution">
    <text evidence="1">The sequence shown here is derived from an EMBL/GenBank/DDBJ whole genome shotgun (WGS) entry which is preliminary data.</text>
</comment>
<keyword evidence="2" id="KW-1185">Reference proteome</keyword>
<proteinExistence type="predicted"/>